<proteinExistence type="predicted"/>
<dbReference type="Gene3D" id="3.40.630.30">
    <property type="match status" value="1"/>
</dbReference>
<dbReference type="Pfam" id="PF21926">
    <property type="entry name" value="FeeM"/>
    <property type="match status" value="1"/>
</dbReference>
<dbReference type="InterPro" id="IPR054597">
    <property type="entry name" value="FeeM_cat"/>
</dbReference>
<evidence type="ECO:0000313" key="3">
    <source>
        <dbReference type="Proteomes" id="UP001201463"/>
    </source>
</evidence>
<sequence length="234" mass="25823">MNARFPPLPDLHACGALPLELNSGFGPLQGDALGLLERRYVDRGLALGRERFGSRPDDGAVVCTALEGDRTVGTLSVRLDGAAGLRADLLFAAELGAWRAAGTRLCEFGSLAVDEHSRDRKRLLAQLFHLAYLHAHRRARCQRGVIEVHPRHVAFYRRWLGWLPHSTARHNPRVDAPAVLMSIELATVRAQIARWGGRPELLAQARCLYPLAWDVTTEAAVLARLGVEGQHWLA</sequence>
<keyword evidence="3" id="KW-1185">Reference proteome</keyword>
<dbReference type="RefSeq" id="WP_233391578.1">
    <property type="nucleotide sequence ID" value="NZ_JAJTWT010000003.1"/>
</dbReference>
<accession>A0ABS8X9L3</accession>
<feature type="domain" description="N-acyl amino acid synthase FeeM catalytic core" evidence="1">
    <location>
        <begin position="32"/>
        <end position="183"/>
    </location>
</feature>
<dbReference type="InterPro" id="IPR016181">
    <property type="entry name" value="Acyl_CoA_acyltransferase"/>
</dbReference>
<name>A0ABS8X9L3_9BURK</name>
<dbReference type="Proteomes" id="UP001201463">
    <property type="component" value="Unassembled WGS sequence"/>
</dbReference>
<evidence type="ECO:0000259" key="1">
    <source>
        <dbReference type="Pfam" id="PF21926"/>
    </source>
</evidence>
<evidence type="ECO:0000313" key="2">
    <source>
        <dbReference type="EMBL" id="MCE4537574.1"/>
    </source>
</evidence>
<dbReference type="EMBL" id="JAJTWT010000003">
    <property type="protein sequence ID" value="MCE4537574.1"/>
    <property type="molecule type" value="Genomic_DNA"/>
</dbReference>
<organism evidence="2 3">
    <name type="scientific">Pelomonas caseinilytica</name>
    <dbReference type="NCBI Taxonomy" id="2906763"/>
    <lineage>
        <taxon>Bacteria</taxon>
        <taxon>Pseudomonadati</taxon>
        <taxon>Pseudomonadota</taxon>
        <taxon>Betaproteobacteria</taxon>
        <taxon>Burkholderiales</taxon>
        <taxon>Sphaerotilaceae</taxon>
        <taxon>Roseateles</taxon>
    </lineage>
</organism>
<comment type="caution">
    <text evidence="2">The sequence shown here is derived from an EMBL/GenBank/DDBJ whole genome shotgun (WGS) entry which is preliminary data.</text>
</comment>
<gene>
    <name evidence="2" type="ORF">LXT12_09965</name>
</gene>
<reference evidence="2 3" key="1">
    <citation type="submission" date="2021-12" db="EMBL/GenBank/DDBJ databases">
        <title>Genome seq of p7.</title>
        <authorList>
            <person name="Seo T."/>
        </authorList>
    </citation>
    <scope>NUCLEOTIDE SEQUENCE [LARGE SCALE GENOMIC DNA]</scope>
    <source>
        <strain evidence="2 3">P7</strain>
    </source>
</reference>
<dbReference type="SUPFAM" id="SSF55729">
    <property type="entry name" value="Acyl-CoA N-acyltransferases (Nat)"/>
    <property type="match status" value="1"/>
</dbReference>
<protein>
    <submittedName>
        <fullName evidence="2">Long-chain N-acyl amino acid synthase</fullName>
    </submittedName>
</protein>